<feature type="domain" description="POTRA" evidence="10">
    <location>
        <begin position="91"/>
        <end position="171"/>
    </location>
</feature>
<evidence type="ECO:0000313" key="12">
    <source>
        <dbReference type="Proteomes" id="UP001597264"/>
    </source>
</evidence>
<proteinExistence type="inferred from homology"/>
<dbReference type="Pfam" id="PF07244">
    <property type="entry name" value="POTRA"/>
    <property type="match status" value="4"/>
</dbReference>
<evidence type="ECO:0000256" key="9">
    <source>
        <dbReference type="NCBIfam" id="TIGR03303"/>
    </source>
</evidence>
<dbReference type="PIRSF" id="PIRSF006076">
    <property type="entry name" value="OM_assembly_OMP85"/>
    <property type="match status" value="1"/>
</dbReference>
<comment type="subcellular location">
    <subcellularLocation>
        <location evidence="8">Cell outer membrane</location>
    </subcellularLocation>
    <subcellularLocation>
        <location evidence="1">Membrane</location>
    </subcellularLocation>
</comment>
<evidence type="ECO:0000256" key="6">
    <source>
        <dbReference type="ARBA" id="ARBA00023136"/>
    </source>
</evidence>
<feature type="domain" description="POTRA" evidence="10">
    <location>
        <begin position="174"/>
        <end position="262"/>
    </location>
</feature>
<dbReference type="Pfam" id="PF01103">
    <property type="entry name" value="Omp85"/>
    <property type="match status" value="1"/>
</dbReference>
<evidence type="ECO:0000256" key="5">
    <source>
        <dbReference type="ARBA" id="ARBA00022737"/>
    </source>
</evidence>
<keyword evidence="3 8" id="KW-0812">Transmembrane</keyword>
<dbReference type="Gene3D" id="2.40.160.50">
    <property type="entry name" value="membrane protein fhac: a member of the omp85/tpsb transporter family"/>
    <property type="match status" value="1"/>
</dbReference>
<dbReference type="Proteomes" id="UP001597264">
    <property type="component" value="Unassembled WGS sequence"/>
</dbReference>
<dbReference type="EMBL" id="JBHTLR010000007">
    <property type="protein sequence ID" value="MFD1216223.1"/>
    <property type="molecule type" value="Genomic_DNA"/>
</dbReference>
<dbReference type="PANTHER" id="PTHR12815">
    <property type="entry name" value="SORTING AND ASSEMBLY MACHINERY SAMM50 PROTEIN FAMILY MEMBER"/>
    <property type="match status" value="1"/>
</dbReference>
<dbReference type="InterPro" id="IPR023707">
    <property type="entry name" value="OM_assembly_BamA"/>
</dbReference>
<evidence type="ECO:0000256" key="1">
    <source>
        <dbReference type="ARBA" id="ARBA00004370"/>
    </source>
</evidence>
<sequence precursor="true">MKDFLKAASLGLALPVAAYAQSFVVNDIRVEGLQRVSAGSVFAALPVRVGDQIESLDIQSATRALFRTGYFQDIQIGRENGVLVITVRERPAISKIEITGNKAIKTEDLLKGMNDNGLAEGQIFKRATLEGLAQELQRQYVAQGRYGASVSTEVNELPRNQVELKVVVDEGSVAAIKHINIVGNQAFSDEELGEIFELQTTGWLSWLNSDDKYSREKLTGDLERLESYYLDRGYLEFQIESTQVSLSPDKQSVFITVNVSEGDVYTVSDVELAGDPVVSEEEIRRLLLVRDGQTFSQVLMTTTSDYITKRLGNEGYTFAEVNGMPEANEEDKTVKVTFFIDPGKRAYVRRINFRGNTRTSDDVLRREMRQMESASASSARIEQSKVRLERLGYFKEVQVETTEVPGTSDQIDVEYTVEEQPSGTIGGTVGYAQNSGIVLGANVQENNWLGTGKSVGFAVNTSRYQSVLNFSYTDPYFTPDGVSRGFNVFYQERDYSELGVSDYNTTTYGAGLSFGYPISEISRVGLNLGFNHLELSTHRTSVQEIKGSPVPDPNIDTFMNSDDVAAADAALKNTVKDPDDPDGARIPDPLEFDFTQQPIPPGLLNTNPDGFVDLYGDEFDTFSVTASYARSTLNRGILATRGASQRASIEVALPGGDLEYYKLIYTGQYFRPLTKSLTLRLRTRLGYAEGYGDLDQLPFFENFYGGGFGSVRGFERNSLGPRSTPAVDYDVAPSAWQDTNDNGVVDDGEVTASYVLDEETGELKTTQLTNRRRPDPFGGNILVEGSAEVIFPIPFVKDQRSMQSAFFVDAGNVFDTNCGISQLNCYDVDLDHINVSAGIGLTWITGFGPLTFSLAKALRENEDDEIEVFQFSLGNSF</sequence>
<evidence type="ECO:0000313" key="11">
    <source>
        <dbReference type="EMBL" id="MFD1216223.1"/>
    </source>
</evidence>
<comment type="subunit">
    <text evidence="8">Part of the Bam complex.</text>
</comment>
<keyword evidence="6 8" id="KW-0472">Membrane</keyword>
<feature type="domain" description="POTRA" evidence="10">
    <location>
        <begin position="23"/>
        <end position="90"/>
    </location>
</feature>
<feature type="domain" description="POTRA" evidence="10">
    <location>
        <begin position="346"/>
        <end position="420"/>
    </location>
</feature>
<dbReference type="HAMAP" id="MF_01430">
    <property type="entry name" value="OM_assembly_BamA"/>
    <property type="match status" value="1"/>
</dbReference>
<dbReference type="NCBIfam" id="TIGR03303">
    <property type="entry name" value="OM_YaeT"/>
    <property type="match status" value="1"/>
</dbReference>
<gene>
    <name evidence="8 11" type="primary">bamA</name>
    <name evidence="11" type="ORF">ACFQ2X_06410</name>
</gene>
<keyword evidence="5 8" id="KW-0677">Repeat</keyword>
<keyword evidence="4 8" id="KW-0732">Signal</keyword>
<keyword evidence="12" id="KW-1185">Reference proteome</keyword>
<dbReference type="InterPro" id="IPR000184">
    <property type="entry name" value="Bac_surfAg_D15"/>
</dbReference>
<name>A0ABW3U5U8_9GAMM</name>
<dbReference type="Gene3D" id="3.10.20.310">
    <property type="entry name" value="membrane protein fhac"/>
    <property type="match status" value="5"/>
</dbReference>
<accession>A0ABW3U5U8</accession>
<dbReference type="PROSITE" id="PS51779">
    <property type="entry name" value="POTRA"/>
    <property type="match status" value="5"/>
</dbReference>
<dbReference type="InterPro" id="IPR010827">
    <property type="entry name" value="BamA/TamA_POTRA"/>
</dbReference>
<dbReference type="InterPro" id="IPR039910">
    <property type="entry name" value="D15-like"/>
</dbReference>
<dbReference type="InterPro" id="IPR034746">
    <property type="entry name" value="POTRA"/>
</dbReference>
<keyword evidence="7 8" id="KW-0998">Cell outer membrane</keyword>
<dbReference type="RefSeq" id="WP_230438331.1">
    <property type="nucleotide sequence ID" value="NZ_CP087715.1"/>
</dbReference>
<reference evidence="12" key="1">
    <citation type="journal article" date="2019" name="Int. J. Syst. Evol. Microbiol.">
        <title>The Global Catalogue of Microorganisms (GCM) 10K type strain sequencing project: providing services to taxonomists for standard genome sequencing and annotation.</title>
        <authorList>
            <consortium name="The Broad Institute Genomics Platform"/>
            <consortium name="The Broad Institute Genome Sequencing Center for Infectious Disease"/>
            <person name="Wu L."/>
            <person name="Ma J."/>
        </authorList>
    </citation>
    <scope>NUCLEOTIDE SEQUENCE [LARGE SCALE GENOMIC DNA]</scope>
    <source>
        <strain evidence="12">CCUG 54356</strain>
    </source>
</reference>
<evidence type="ECO:0000256" key="4">
    <source>
        <dbReference type="ARBA" id="ARBA00022729"/>
    </source>
</evidence>
<evidence type="ECO:0000256" key="3">
    <source>
        <dbReference type="ARBA" id="ARBA00022692"/>
    </source>
</evidence>
<comment type="similarity">
    <text evidence="8">Belongs to the BamA family.</text>
</comment>
<evidence type="ECO:0000256" key="2">
    <source>
        <dbReference type="ARBA" id="ARBA00022452"/>
    </source>
</evidence>
<organism evidence="11 12">
    <name type="scientific">Microbulbifer celer</name>
    <dbReference type="NCBI Taxonomy" id="435905"/>
    <lineage>
        <taxon>Bacteria</taxon>
        <taxon>Pseudomonadati</taxon>
        <taxon>Pseudomonadota</taxon>
        <taxon>Gammaproteobacteria</taxon>
        <taxon>Cellvibrionales</taxon>
        <taxon>Microbulbiferaceae</taxon>
        <taxon>Microbulbifer</taxon>
    </lineage>
</organism>
<protein>
    <recommendedName>
        <fullName evidence="8 9">Outer membrane protein assembly factor BamA</fullName>
    </recommendedName>
</protein>
<feature type="domain" description="POTRA" evidence="10">
    <location>
        <begin position="265"/>
        <end position="343"/>
    </location>
</feature>
<comment type="function">
    <text evidence="8">Part of the outer membrane protein assembly complex, which is involved in assembly and insertion of beta-barrel proteins into the outer membrane.</text>
</comment>
<evidence type="ECO:0000259" key="10">
    <source>
        <dbReference type="PROSITE" id="PS51779"/>
    </source>
</evidence>
<feature type="signal peptide" evidence="8">
    <location>
        <begin position="1"/>
        <end position="20"/>
    </location>
</feature>
<dbReference type="PANTHER" id="PTHR12815:SF23">
    <property type="entry name" value="OUTER MEMBRANE PROTEIN ASSEMBLY FACTOR BAMA"/>
    <property type="match status" value="1"/>
</dbReference>
<evidence type="ECO:0000256" key="7">
    <source>
        <dbReference type="ARBA" id="ARBA00023237"/>
    </source>
</evidence>
<evidence type="ECO:0000256" key="8">
    <source>
        <dbReference type="HAMAP-Rule" id="MF_01430"/>
    </source>
</evidence>
<keyword evidence="2 8" id="KW-1134">Transmembrane beta strand</keyword>
<feature type="chain" id="PRO_5044917369" description="Outer membrane protein assembly factor BamA" evidence="8">
    <location>
        <begin position="21"/>
        <end position="877"/>
    </location>
</feature>
<comment type="caution">
    <text evidence="11">The sequence shown here is derived from an EMBL/GenBank/DDBJ whole genome shotgun (WGS) entry which is preliminary data.</text>
</comment>